<evidence type="ECO:0000313" key="1">
    <source>
        <dbReference type="EMBL" id="PHM45361.1"/>
    </source>
</evidence>
<sequence>MTHRIIFIDAAGEMCRLTPLVNKLPASLATMTSQR</sequence>
<organism evidence="2 3">
    <name type="scientific">Xenorhabdus mauleonii</name>
    <dbReference type="NCBI Taxonomy" id="351675"/>
    <lineage>
        <taxon>Bacteria</taxon>
        <taxon>Pseudomonadati</taxon>
        <taxon>Pseudomonadota</taxon>
        <taxon>Gammaproteobacteria</taxon>
        <taxon>Enterobacterales</taxon>
        <taxon>Morganellaceae</taxon>
        <taxon>Xenorhabdus</taxon>
    </lineage>
</organism>
<reference evidence="3" key="2">
    <citation type="submission" date="2016-10" db="EMBL/GenBank/DDBJ databases">
        <authorList>
            <person name="Varghese N."/>
            <person name="Submissions S."/>
        </authorList>
    </citation>
    <scope>NUCLEOTIDE SEQUENCE [LARGE SCALE GENOMIC DNA]</scope>
    <source>
        <strain evidence="3">DSM 17908</strain>
    </source>
</reference>
<proteinExistence type="predicted"/>
<evidence type="ECO:0000313" key="3">
    <source>
        <dbReference type="Proteomes" id="UP000198919"/>
    </source>
</evidence>
<dbReference type="AlphaFoldDB" id="A0A1I3M0H0"/>
<dbReference type="EMBL" id="FORG01000004">
    <property type="protein sequence ID" value="SFI90458.1"/>
    <property type="molecule type" value="Genomic_DNA"/>
</dbReference>
<evidence type="ECO:0000313" key="2">
    <source>
        <dbReference type="EMBL" id="SFI90458.1"/>
    </source>
</evidence>
<reference evidence="1 4" key="3">
    <citation type="journal article" date="2017" name="Nat. Microbiol.">
        <title>Natural product diversity associated with the nematode symbionts Photorhabdus and Xenorhabdus.</title>
        <authorList>
            <person name="Tobias N.J."/>
            <person name="Wolff H."/>
            <person name="Djahanschiri B."/>
            <person name="Grundmann F."/>
            <person name="Kronenwerth M."/>
            <person name="Shi Y.M."/>
            <person name="Simonyi S."/>
            <person name="Grun P."/>
            <person name="Shapiro-Ilan D."/>
            <person name="Pidot S.J."/>
            <person name="Stinear T.P."/>
            <person name="Ebersberger I."/>
            <person name="Bode H.B."/>
        </authorList>
    </citation>
    <scope>NUCLEOTIDE SEQUENCE [LARGE SCALE GENOMIC DNA]</scope>
    <source>
        <strain evidence="1 4">DSM 17908</strain>
    </source>
</reference>
<name>A0A1I3M0H0_9GAMM</name>
<dbReference type="STRING" id="351675.SAMN05421680_104128"/>
<dbReference type="EMBL" id="NITY01000002">
    <property type="protein sequence ID" value="PHM45361.1"/>
    <property type="molecule type" value="Genomic_DNA"/>
</dbReference>
<dbReference type="Proteomes" id="UP000198919">
    <property type="component" value="Unassembled WGS sequence"/>
</dbReference>
<protein>
    <submittedName>
        <fullName evidence="2">Uncharacterized protein</fullName>
    </submittedName>
</protein>
<keyword evidence="4" id="KW-1185">Reference proteome</keyword>
<gene>
    <name evidence="2" type="ORF">SAMN05421680_104128</name>
    <name evidence="1" type="ORF">Xmau_01011</name>
</gene>
<evidence type="ECO:0000313" key="4">
    <source>
        <dbReference type="Proteomes" id="UP000224607"/>
    </source>
</evidence>
<reference evidence="2" key="1">
    <citation type="submission" date="2016-10" db="EMBL/GenBank/DDBJ databases">
        <authorList>
            <person name="de Groot N.N."/>
        </authorList>
    </citation>
    <scope>NUCLEOTIDE SEQUENCE [LARGE SCALE GENOMIC DNA]</scope>
    <source>
        <strain evidence="2">DSM 17908</strain>
    </source>
</reference>
<dbReference type="Proteomes" id="UP000224607">
    <property type="component" value="Unassembled WGS sequence"/>
</dbReference>
<accession>A0A1I3M0H0</accession>